<organism evidence="1">
    <name type="scientific">Vitis vinifera</name>
    <name type="common">Grape</name>
    <dbReference type="NCBI Taxonomy" id="29760"/>
    <lineage>
        <taxon>Eukaryota</taxon>
        <taxon>Viridiplantae</taxon>
        <taxon>Streptophyta</taxon>
        <taxon>Embryophyta</taxon>
        <taxon>Tracheophyta</taxon>
        <taxon>Spermatophyta</taxon>
        <taxon>Magnoliopsida</taxon>
        <taxon>eudicotyledons</taxon>
        <taxon>Gunneridae</taxon>
        <taxon>Pentapetalae</taxon>
        <taxon>rosids</taxon>
        <taxon>Vitales</taxon>
        <taxon>Vitaceae</taxon>
        <taxon>Viteae</taxon>
        <taxon>Vitis</taxon>
    </lineage>
</organism>
<accession>A5BXL6</accession>
<gene>
    <name evidence="1" type="ORF">VITISV_023189</name>
</gene>
<dbReference type="AlphaFoldDB" id="A5BXL6"/>
<reference evidence="1" key="1">
    <citation type="journal article" date="2007" name="PLoS ONE">
        <title>The first genome sequence of an elite grapevine cultivar (Pinot noir Vitis vinifera L.): coping with a highly heterozygous genome.</title>
        <authorList>
            <person name="Velasco R."/>
            <person name="Zharkikh A."/>
            <person name="Troggio M."/>
            <person name="Cartwright D.A."/>
            <person name="Cestaro A."/>
            <person name="Pruss D."/>
            <person name="Pindo M."/>
            <person name="FitzGerald L.M."/>
            <person name="Vezzulli S."/>
            <person name="Reid J."/>
            <person name="Malacarne G."/>
            <person name="Iliev D."/>
            <person name="Coppola G."/>
            <person name="Wardell B."/>
            <person name="Micheletti D."/>
            <person name="Macalma T."/>
            <person name="Facci M."/>
            <person name="Mitchell J.T."/>
            <person name="Perazzolli M."/>
            <person name="Eldredge G."/>
            <person name="Gatto P."/>
            <person name="Oyzerski R."/>
            <person name="Moretto M."/>
            <person name="Gutin N."/>
            <person name="Stefanini M."/>
            <person name="Chen Y."/>
            <person name="Segala C."/>
            <person name="Davenport C."/>
            <person name="Dematte L."/>
            <person name="Mraz A."/>
            <person name="Battilana J."/>
            <person name="Stormo K."/>
            <person name="Costa F."/>
            <person name="Tao Q."/>
            <person name="Si-Ammour A."/>
            <person name="Harkins T."/>
            <person name="Lackey A."/>
            <person name="Perbost C."/>
            <person name="Taillon B."/>
            <person name="Stella A."/>
            <person name="Solovyev V."/>
            <person name="Fawcett J.A."/>
            <person name="Sterck L."/>
            <person name="Vandepoele K."/>
            <person name="Grando S.M."/>
            <person name="Toppo S."/>
            <person name="Moser C."/>
            <person name="Lanchbury J."/>
            <person name="Bogden R."/>
            <person name="Skolnick M."/>
            <person name="Sgaramella V."/>
            <person name="Bhatnagar S.K."/>
            <person name="Fontana P."/>
            <person name="Gutin A."/>
            <person name="Van de Peer Y."/>
            <person name="Salamini F."/>
            <person name="Viola R."/>
        </authorList>
    </citation>
    <scope>NUCLEOTIDE SEQUENCE</scope>
</reference>
<name>A5BXL6_VITVI</name>
<evidence type="ECO:0000313" key="1">
    <source>
        <dbReference type="EMBL" id="CAN81583.1"/>
    </source>
</evidence>
<dbReference type="EMBL" id="AM474896">
    <property type="protein sequence ID" value="CAN81583.1"/>
    <property type="molecule type" value="Genomic_DNA"/>
</dbReference>
<proteinExistence type="predicted"/>
<protein>
    <submittedName>
        <fullName evidence="1">Uncharacterized protein</fullName>
    </submittedName>
</protein>
<sequence length="173" mass="16999">MVIVDSNGGGADVVDTIDGVSGVVSGTEDVTSGVGTIEGAAGAGGMISVGISACYACGGCSSYGNSGGASIFGALEGGRRTDFLGHKVLAPGVLGGLLVSYLRCGGLDGTPHLECGMVEAYGASDMESRAGEALGLVLRADGDAAWAPLVLAMAEMERLVFHSLHGGAQSGFL</sequence>